<protein>
    <recommendedName>
        <fullName evidence="8 9">Cell division protein FtsZ</fullName>
    </recommendedName>
</protein>
<organism evidence="13 14">
    <name type="scientific">Sediminispirochaeta smaragdinae (strain DSM 11293 / JCM 15392 / SEBR 4228)</name>
    <name type="common">Spirochaeta smaragdinae</name>
    <dbReference type="NCBI Taxonomy" id="573413"/>
    <lineage>
        <taxon>Bacteria</taxon>
        <taxon>Pseudomonadati</taxon>
        <taxon>Spirochaetota</taxon>
        <taxon>Spirochaetia</taxon>
        <taxon>Spirochaetales</taxon>
        <taxon>Spirochaetaceae</taxon>
        <taxon>Sediminispirochaeta</taxon>
    </lineage>
</organism>
<dbReference type="GO" id="GO:0005737">
    <property type="term" value="C:cytoplasm"/>
    <property type="evidence" value="ECO:0007669"/>
    <property type="project" value="UniProtKB-SubCell"/>
</dbReference>
<dbReference type="Pfam" id="PF00091">
    <property type="entry name" value="Tubulin"/>
    <property type="match status" value="1"/>
</dbReference>
<comment type="similarity">
    <text evidence="1 8 10">Belongs to the FtsZ family.</text>
</comment>
<evidence type="ECO:0000256" key="8">
    <source>
        <dbReference type="HAMAP-Rule" id="MF_00909"/>
    </source>
</evidence>
<evidence type="ECO:0000259" key="12">
    <source>
        <dbReference type="SMART" id="SM00865"/>
    </source>
</evidence>
<proteinExistence type="inferred from homology"/>
<name>E1R5R4_SEDSS</name>
<evidence type="ECO:0000256" key="6">
    <source>
        <dbReference type="ARBA" id="ARBA00023210"/>
    </source>
</evidence>
<dbReference type="SUPFAM" id="SSF55307">
    <property type="entry name" value="Tubulin C-terminal domain-like"/>
    <property type="match status" value="1"/>
</dbReference>
<dbReference type="InterPro" id="IPR003008">
    <property type="entry name" value="Tubulin_FtsZ_GTPase"/>
</dbReference>
<dbReference type="Gene3D" id="3.30.1330.20">
    <property type="entry name" value="Tubulin/FtsZ, C-terminal domain"/>
    <property type="match status" value="1"/>
</dbReference>
<dbReference type="SMART" id="SM00864">
    <property type="entry name" value="Tubulin"/>
    <property type="match status" value="1"/>
</dbReference>
<accession>E1R5R4</accession>
<dbReference type="OrthoDB" id="9813375at2"/>
<evidence type="ECO:0000256" key="10">
    <source>
        <dbReference type="RuleBase" id="RU000631"/>
    </source>
</evidence>
<keyword evidence="14" id="KW-1185">Reference proteome</keyword>
<evidence type="ECO:0000256" key="5">
    <source>
        <dbReference type="ARBA" id="ARBA00023134"/>
    </source>
</evidence>
<dbReference type="InterPro" id="IPR045061">
    <property type="entry name" value="FtsZ/CetZ"/>
</dbReference>
<dbReference type="SMART" id="SM00865">
    <property type="entry name" value="Tubulin_C"/>
    <property type="match status" value="1"/>
</dbReference>
<dbReference type="FunFam" id="3.40.50.1440:FF:000023">
    <property type="entry name" value="Cell division protein FtsZ"/>
    <property type="match status" value="1"/>
</dbReference>
<dbReference type="SUPFAM" id="SSF52490">
    <property type="entry name" value="Tubulin nucleotide-binding domain-like"/>
    <property type="match status" value="1"/>
</dbReference>
<evidence type="ECO:0000256" key="2">
    <source>
        <dbReference type="ARBA" id="ARBA00022490"/>
    </source>
</evidence>
<evidence type="ECO:0000256" key="7">
    <source>
        <dbReference type="ARBA" id="ARBA00023306"/>
    </source>
</evidence>
<reference evidence="13 14" key="1">
    <citation type="journal article" date="2010" name="Stand. Genomic Sci.">
        <title>Complete genome sequence of Spirochaeta smaragdinae type strain (SEBR 4228).</title>
        <authorList>
            <person name="Mavromatis K."/>
            <person name="Yasawong M."/>
            <person name="Chertkov O."/>
            <person name="Lapidus A."/>
            <person name="Lucas S."/>
            <person name="Nolan M."/>
            <person name="Del Rio T.G."/>
            <person name="Tice H."/>
            <person name="Cheng J.F."/>
            <person name="Pitluck S."/>
            <person name="Liolios K."/>
            <person name="Ivanova N."/>
            <person name="Tapia R."/>
            <person name="Han C."/>
            <person name="Bruce D."/>
            <person name="Goodwin L."/>
            <person name="Pati A."/>
            <person name="Chen A."/>
            <person name="Palaniappan K."/>
            <person name="Land M."/>
            <person name="Hauser L."/>
            <person name="Chang Y.J."/>
            <person name="Jeffries C.D."/>
            <person name="Detter J.C."/>
            <person name="Rohde M."/>
            <person name="Brambilla E."/>
            <person name="Spring S."/>
            <person name="Goker M."/>
            <person name="Sikorski J."/>
            <person name="Woyke T."/>
            <person name="Bristow J."/>
            <person name="Eisen J.A."/>
            <person name="Markowitz V."/>
            <person name="Hugenholtz P."/>
            <person name="Klenk H.P."/>
            <person name="Kyrpides N.C."/>
        </authorList>
    </citation>
    <scope>NUCLEOTIDE SEQUENCE [LARGE SCALE GENOMIC DNA]</scope>
    <source>
        <strain evidence="14">DSM 11293 / JCM 15392 / SEBR 4228</strain>
    </source>
</reference>
<evidence type="ECO:0000256" key="9">
    <source>
        <dbReference type="NCBIfam" id="TIGR00065"/>
    </source>
</evidence>
<dbReference type="CDD" id="cd02201">
    <property type="entry name" value="FtsZ_type1"/>
    <property type="match status" value="1"/>
</dbReference>
<dbReference type="STRING" id="573413.Spirs_1552"/>
<dbReference type="InterPro" id="IPR000158">
    <property type="entry name" value="Cell_div_FtsZ"/>
</dbReference>
<dbReference type="PROSITE" id="PS01134">
    <property type="entry name" value="FTSZ_1"/>
    <property type="match status" value="1"/>
</dbReference>
<dbReference type="Gene3D" id="3.40.50.1440">
    <property type="entry name" value="Tubulin/FtsZ, GTPase domain"/>
    <property type="match status" value="1"/>
</dbReference>
<comment type="function">
    <text evidence="8 10">Essential cell division protein that forms a contractile ring structure (Z ring) at the future cell division site. The regulation of the ring assembly controls the timing and the location of cell division. One of the functions of the FtsZ ring is to recruit other cell division proteins to the septum to produce a new cell wall between the dividing cells. Binds GTP and shows GTPase activity.</text>
</comment>
<dbReference type="AlphaFoldDB" id="E1R5R4"/>
<dbReference type="HOGENOM" id="CLU_024865_0_1_12"/>
<dbReference type="eggNOG" id="COG0206">
    <property type="taxonomic scope" value="Bacteria"/>
</dbReference>
<dbReference type="PRINTS" id="PR00423">
    <property type="entry name" value="CELLDVISFTSZ"/>
</dbReference>
<dbReference type="GO" id="GO:0051258">
    <property type="term" value="P:protein polymerization"/>
    <property type="evidence" value="ECO:0007669"/>
    <property type="project" value="UniProtKB-UniRule"/>
</dbReference>
<feature type="binding site" evidence="8">
    <location>
        <begin position="28"/>
        <end position="32"/>
    </location>
    <ligand>
        <name>GTP</name>
        <dbReference type="ChEBI" id="CHEBI:37565"/>
    </ligand>
</feature>
<sequence>MQIEVVEQGSFEMDQSEPTVIKVVGVGGGGSNAVNRMIESGLKKVEFIAINTDLQALSRSKAKIKLPIGEKATGGLGAGGVPDKGREAAEESKEEIAKILRGADMVFITAGMGGGTGTGAAPVVAQIARELDALTVAVVTKPFDFERKRKMMLAEEGIARLREQVDTLITIPNQYLLKIVERNTTIREAFMLADDVLRQGVQGISELITEPGEINIDFADVRTIMKGRGDALMGIGVGTGDNRAVDAATNAINNPLLEDARIEGAKGILVNVTGGLDLSLTEYEEVIKIITANADDDALIIPGQSVDESLEDTITVTVVATGFDAASEKIIPEVPEEQNEEVIQYEDWIKLQRGMSQGVSPSYLLGRNSEDGDLGIPTVLRDRKAAGQQGEK</sequence>
<dbReference type="GO" id="GO:0043093">
    <property type="term" value="P:FtsZ-dependent cytokinesis"/>
    <property type="evidence" value="ECO:0007669"/>
    <property type="project" value="UniProtKB-UniRule"/>
</dbReference>
<comment type="subcellular location">
    <subcellularLocation>
        <location evidence="8">Cytoplasm</location>
    </subcellularLocation>
    <text evidence="8">Assembles at midcell at the inner surface of the cytoplasmic membrane.</text>
</comment>
<evidence type="ECO:0000256" key="3">
    <source>
        <dbReference type="ARBA" id="ARBA00022618"/>
    </source>
</evidence>
<dbReference type="NCBIfam" id="TIGR00065">
    <property type="entry name" value="ftsZ"/>
    <property type="match status" value="1"/>
</dbReference>
<dbReference type="GO" id="GO:0003924">
    <property type="term" value="F:GTPase activity"/>
    <property type="evidence" value="ECO:0007669"/>
    <property type="project" value="UniProtKB-UniRule"/>
</dbReference>
<dbReference type="InterPro" id="IPR020805">
    <property type="entry name" value="Cell_div_FtsZ_CS"/>
</dbReference>
<dbReference type="GO" id="GO:0000917">
    <property type="term" value="P:division septum assembly"/>
    <property type="evidence" value="ECO:0007669"/>
    <property type="project" value="UniProtKB-KW"/>
</dbReference>
<dbReference type="PANTHER" id="PTHR30314:SF3">
    <property type="entry name" value="MITOCHONDRIAL DIVISION PROTEIN FSZA"/>
    <property type="match status" value="1"/>
</dbReference>
<evidence type="ECO:0000313" key="14">
    <source>
        <dbReference type="Proteomes" id="UP000002318"/>
    </source>
</evidence>
<keyword evidence="2 8" id="KW-0963">Cytoplasm</keyword>
<keyword evidence="5 8" id="KW-0342">GTP-binding</keyword>
<evidence type="ECO:0000256" key="1">
    <source>
        <dbReference type="ARBA" id="ARBA00009690"/>
    </source>
</evidence>
<dbReference type="EMBL" id="CP002116">
    <property type="protein sequence ID" value="ADK80679.1"/>
    <property type="molecule type" value="Genomic_DNA"/>
</dbReference>
<dbReference type="PANTHER" id="PTHR30314">
    <property type="entry name" value="CELL DIVISION PROTEIN FTSZ-RELATED"/>
    <property type="match status" value="1"/>
</dbReference>
<feature type="binding site" evidence="8">
    <location>
        <position position="150"/>
    </location>
    <ligand>
        <name>GTP</name>
        <dbReference type="ChEBI" id="CHEBI:37565"/>
    </ligand>
</feature>
<feature type="binding site" evidence="8">
    <location>
        <begin position="115"/>
        <end position="117"/>
    </location>
    <ligand>
        <name>GTP</name>
        <dbReference type="ChEBI" id="CHEBI:37565"/>
    </ligand>
</feature>
<keyword evidence="6 8" id="KW-0717">Septation</keyword>
<dbReference type="GO" id="GO:0005525">
    <property type="term" value="F:GTP binding"/>
    <property type="evidence" value="ECO:0007669"/>
    <property type="project" value="UniProtKB-UniRule"/>
</dbReference>
<comment type="subunit">
    <text evidence="8">Homodimer. Polymerizes to form a dynamic ring structure in a strictly GTP-dependent manner. Interacts directly with several other division proteins.</text>
</comment>
<dbReference type="InterPro" id="IPR018316">
    <property type="entry name" value="Tubulin/FtsZ_2-layer-sand-dom"/>
</dbReference>
<dbReference type="HAMAP" id="MF_00909">
    <property type="entry name" value="FtsZ"/>
    <property type="match status" value="1"/>
</dbReference>
<dbReference type="GO" id="GO:0032153">
    <property type="term" value="C:cell division site"/>
    <property type="evidence" value="ECO:0007669"/>
    <property type="project" value="UniProtKB-UniRule"/>
</dbReference>
<dbReference type="KEGG" id="ssm:Spirs_1552"/>
<dbReference type="PROSITE" id="PS01135">
    <property type="entry name" value="FTSZ_2"/>
    <property type="match status" value="1"/>
</dbReference>
<gene>
    <name evidence="8" type="primary">ftsZ</name>
    <name evidence="13" type="ordered locus">Spirs_1552</name>
</gene>
<dbReference type="RefSeq" id="WP_013254143.1">
    <property type="nucleotide sequence ID" value="NC_014364.1"/>
</dbReference>
<feature type="domain" description="Tubulin/FtsZ GTPase" evidence="11">
    <location>
        <begin position="20"/>
        <end position="212"/>
    </location>
</feature>
<dbReference type="InterPro" id="IPR037103">
    <property type="entry name" value="Tubulin/FtsZ-like_C"/>
</dbReference>
<feature type="binding site" evidence="8">
    <location>
        <position position="146"/>
    </location>
    <ligand>
        <name>GTP</name>
        <dbReference type="ChEBI" id="CHEBI:37565"/>
    </ligand>
</feature>
<feature type="domain" description="Tubulin/FtsZ 2-layer sandwich" evidence="12">
    <location>
        <begin position="214"/>
        <end position="332"/>
    </location>
</feature>
<dbReference type="Pfam" id="PF12327">
    <property type="entry name" value="FtsZ_C"/>
    <property type="match status" value="1"/>
</dbReference>
<dbReference type="InterPro" id="IPR036525">
    <property type="entry name" value="Tubulin/FtsZ_GTPase_sf"/>
</dbReference>
<dbReference type="InterPro" id="IPR008280">
    <property type="entry name" value="Tub_FtsZ_C"/>
</dbReference>
<keyword evidence="4 8" id="KW-0547">Nucleotide-binding</keyword>
<keyword evidence="7 8" id="KW-0131">Cell cycle</keyword>
<evidence type="ECO:0000313" key="13">
    <source>
        <dbReference type="EMBL" id="ADK80679.1"/>
    </source>
</evidence>
<feature type="binding site" evidence="8">
    <location>
        <position position="194"/>
    </location>
    <ligand>
        <name>GTP</name>
        <dbReference type="ChEBI" id="CHEBI:37565"/>
    </ligand>
</feature>
<evidence type="ECO:0000259" key="11">
    <source>
        <dbReference type="SMART" id="SM00864"/>
    </source>
</evidence>
<dbReference type="InterPro" id="IPR024757">
    <property type="entry name" value="FtsZ_C"/>
</dbReference>
<keyword evidence="3 8" id="KW-0132">Cell division</keyword>
<evidence type="ECO:0000256" key="4">
    <source>
        <dbReference type="ARBA" id="ARBA00022741"/>
    </source>
</evidence>
<dbReference type="Proteomes" id="UP000002318">
    <property type="component" value="Chromosome"/>
</dbReference>